<accession>A0AAV3UFI1</accession>
<organism evidence="1 2">
    <name type="scientific">Haladaptatus pallidirubidus</name>
    <dbReference type="NCBI Taxonomy" id="1008152"/>
    <lineage>
        <taxon>Archaea</taxon>
        <taxon>Methanobacteriati</taxon>
        <taxon>Methanobacteriota</taxon>
        <taxon>Stenosarchaea group</taxon>
        <taxon>Halobacteria</taxon>
        <taxon>Halobacteriales</taxon>
        <taxon>Haladaptataceae</taxon>
        <taxon>Haladaptatus</taxon>
    </lineage>
</organism>
<sequence>MPIERDDFENLPRPASHIKKGTNGRRALAFLAANDGDAFTRSEIRDGAGISDGSIGPVLTRLADDSLLEHRGRYWALSVERREDIDSEALLAELREEWNEGW</sequence>
<evidence type="ECO:0000313" key="1">
    <source>
        <dbReference type="EMBL" id="GAA5046138.1"/>
    </source>
</evidence>
<evidence type="ECO:0008006" key="3">
    <source>
        <dbReference type="Google" id="ProtNLM"/>
    </source>
</evidence>
<protein>
    <recommendedName>
        <fullName evidence="3">MarR family transcriptional regulator</fullName>
    </recommendedName>
</protein>
<dbReference type="AlphaFoldDB" id="A0AAV3UFI1"/>
<gene>
    <name evidence="1" type="ORF">GCM10025751_14990</name>
</gene>
<reference evidence="1 2" key="1">
    <citation type="journal article" date="2019" name="Int. J. Syst. Evol. Microbiol.">
        <title>The Global Catalogue of Microorganisms (GCM) 10K type strain sequencing project: providing services to taxonomists for standard genome sequencing and annotation.</title>
        <authorList>
            <consortium name="The Broad Institute Genomics Platform"/>
            <consortium name="The Broad Institute Genome Sequencing Center for Infectious Disease"/>
            <person name="Wu L."/>
            <person name="Ma J."/>
        </authorList>
    </citation>
    <scope>NUCLEOTIDE SEQUENCE [LARGE SCALE GENOMIC DNA]</scope>
    <source>
        <strain evidence="1 2">JCM 17504</strain>
    </source>
</reference>
<dbReference type="RefSeq" id="WP_227776282.1">
    <property type="nucleotide sequence ID" value="NZ_BAABKX010000001.1"/>
</dbReference>
<dbReference type="Proteomes" id="UP001501729">
    <property type="component" value="Unassembled WGS sequence"/>
</dbReference>
<comment type="caution">
    <text evidence="1">The sequence shown here is derived from an EMBL/GenBank/DDBJ whole genome shotgun (WGS) entry which is preliminary data.</text>
</comment>
<proteinExistence type="predicted"/>
<evidence type="ECO:0000313" key="2">
    <source>
        <dbReference type="Proteomes" id="UP001501729"/>
    </source>
</evidence>
<keyword evidence="2" id="KW-1185">Reference proteome</keyword>
<dbReference type="GeneID" id="68612088"/>
<name>A0AAV3UFI1_9EURY</name>
<dbReference type="EMBL" id="BAABKX010000001">
    <property type="protein sequence ID" value="GAA5046138.1"/>
    <property type="molecule type" value="Genomic_DNA"/>
</dbReference>